<dbReference type="Proteomes" id="UP000268857">
    <property type="component" value="Unassembled WGS sequence"/>
</dbReference>
<dbReference type="RefSeq" id="WP_016879411.1">
    <property type="nucleotide sequence ID" value="NZ_AJLN01000059.1"/>
</dbReference>
<proteinExistence type="predicted"/>
<name>A0A3S1AE42_CHLFR</name>
<keyword evidence="2" id="KW-1185">Reference proteome</keyword>
<accession>A0A3S1AE42</accession>
<protein>
    <submittedName>
        <fullName evidence="1">Uncharacterized protein</fullName>
    </submittedName>
</protein>
<comment type="caution">
    <text evidence="1">The sequence shown here is derived from an EMBL/GenBank/DDBJ whole genome shotgun (WGS) entry which is preliminary data.</text>
</comment>
<sequence>MNKVFSVIALIVFGICFLLGVDSSQLTHHSYNAHILDKWHEEVCSPIYDYKGNYLGEDCGDDYTLVLRVEDQREELRVSGDKFKSLKLGDQVLYEYDTGRLGLKHNTKIF</sequence>
<dbReference type="EMBL" id="RSCJ01000018">
    <property type="protein sequence ID" value="RUR77010.1"/>
    <property type="molecule type" value="Genomic_DNA"/>
</dbReference>
<dbReference type="STRING" id="211165.GCA_000317285_01760"/>
<dbReference type="AlphaFoldDB" id="A0A3S1AE42"/>
<organism evidence="1 2">
    <name type="scientific">Chlorogloeopsis fritschii PCC 6912</name>
    <dbReference type="NCBI Taxonomy" id="211165"/>
    <lineage>
        <taxon>Bacteria</taxon>
        <taxon>Bacillati</taxon>
        <taxon>Cyanobacteriota</taxon>
        <taxon>Cyanophyceae</taxon>
        <taxon>Nostocales</taxon>
        <taxon>Chlorogloeopsidaceae</taxon>
        <taxon>Chlorogloeopsis</taxon>
    </lineage>
</organism>
<evidence type="ECO:0000313" key="2">
    <source>
        <dbReference type="Proteomes" id="UP000268857"/>
    </source>
</evidence>
<evidence type="ECO:0000313" key="1">
    <source>
        <dbReference type="EMBL" id="RUR77010.1"/>
    </source>
</evidence>
<reference evidence="1 2" key="1">
    <citation type="journal article" date="2019" name="Genome Biol. Evol.">
        <title>Day and night: Metabolic profiles and evolutionary relationships of six axenic non-marine cyanobacteria.</title>
        <authorList>
            <person name="Will S.E."/>
            <person name="Henke P."/>
            <person name="Boedeker C."/>
            <person name="Huang S."/>
            <person name="Brinkmann H."/>
            <person name="Rohde M."/>
            <person name="Jarek M."/>
            <person name="Friedl T."/>
            <person name="Seufert S."/>
            <person name="Schumacher M."/>
            <person name="Overmann J."/>
            <person name="Neumann-Schaal M."/>
            <person name="Petersen J."/>
        </authorList>
    </citation>
    <scope>NUCLEOTIDE SEQUENCE [LARGE SCALE GENOMIC DNA]</scope>
    <source>
        <strain evidence="1 2">PCC 6912</strain>
    </source>
</reference>
<gene>
    <name evidence="1" type="ORF">PCC6912_39690</name>
</gene>